<reference evidence="2 3" key="1">
    <citation type="submission" date="2019-12" db="EMBL/GenBank/DDBJ databases">
        <authorList>
            <person name="Li C."/>
            <person name="Zhao J."/>
        </authorList>
    </citation>
    <scope>NUCLEOTIDE SEQUENCE [LARGE SCALE GENOMIC DNA]</scope>
    <source>
        <strain evidence="2 3">NEAU-DD11</strain>
    </source>
</reference>
<dbReference type="AlphaFoldDB" id="A0A7X3K9A5"/>
<proteinExistence type="predicted"/>
<feature type="region of interest" description="Disordered" evidence="1">
    <location>
        <begin position="67"/>
        <end position="90"/>
    </location>
</feature>
<dbReference type="Proteomes" id="UP000443353">
    <property type="component" value="Unassembled WGS sequence"/>
</dbReference>
<evidence type="ECO:0000313" key="2">
    <source>
        <dbReference type="EMBL" id="MVW62779.1"/>
    </source>
</evidence>
<dbReference type="EMBL" id="WSES01000007">
    <property type="protein sequence ID" value="MVW62779.1"/>
    <property type="molecule type" value="Genomic_DNA"/>
</dbReference>
<comment type="caution">
    <text evidence="2">The sequence shown here is derived from an EMBL/GenBank/DDBJ whole genome shotgun (WGS) entry which is preliminary data.</text>
</comment>
<dbReference type="RefSeq" id="WP_156404006.1">
    <property type="nucleotide sequence ID" value="NZ_WSES01000007.1"/>
</dbReference>
<evidence type="ECO:0000313" key="3">
    <source>
        <dbReference type="Proteomes" id="UP000443353"/>
    </source>
</evidence>
<keyword evidence="3" id="KW-1185">Reference proteome</keyword>
<protein>
    <submittedName>
        <fullName evidence="2">Uncharacterized protein</fullName>
    </submittedName>
</protein>
<accession>A0A7X3K9A5</accession>
<sequence>MALVIHPDRRSGDRRTDGVTAKILRTMFAMRRSFGNAAAKNLLLRNGLDEALVERVLAIPEERRAQRRRIDEAPSGSADPHPASTDDDEPVTLDAAAMAILHRLRFEADTGMHRMTIAECPVELRRFGLIQLDDDGKPVITVKGRQALKHYACVRALNSIQCGLDAPMMSEEIRTWLESNMFLQRIGNDYQITALGNSWLEFNRSISQNRAVL</sequence>
<gene>
    <name evidence="2" type="ORF">GPY61_22880</name>
</gene>
<evidence type="ECO:0000256" key="1">
    <source>
        <dbReference type="SAM" id="MobiDB-lite"/>
    </source>
</evidence>
<organism evidence="2 3">
    <name type="scientific">Massilia cellulosiltytica</name>
    <dbReference type="NCBI Taxonomy" id="2683234"/>
    <lineage>
        <taxon>Bacteria</taxon>
        <taxon>Pseudomonadati</taxon>
        <taxon>Pseudomonadota</taxon>
        <taxon>Betaproteobacteria</taxon>
        <taxon>Burkholderiales</taxon>
        <taxon>Oxalobacteraceae</taxon>
        <taxon>Telluria group</taxon>
        <taxon>Massilia</taxon>
    </lineage>
</organism>
<name>A0A7X3K9A5_9BURK</name>